<comment type="caution">
    <text evidence="1">The sequence shown here is derived from an EMBL/GenBank/DDBJ whole genome shotgun (WGS) entry which is preliminary data.</text>
</comment>
<dbReference type="AlphaFoldDB" id="A0A8X6L794"/>
<dbReference type="GO" id="GO:0003676">
    <property type="term" value="F:nucleic acid binding"/>
    <property type="evidence" value="ECO:0007669"/>
    <property type="project" value="InterPro"/>
</dbReference>
<evidence type="ECO:0000313" key="1">
    <source>
        <dbReference type="EMBL" id="GFQ97936.1"/>
    </source>
</evidence>
<reference evidence="1" key="1">
    <citation type="submission" date="2020-07" db="EMBL/GenBank/DDBJ databases">
        <title>Multicomponent nature underlies the extraordinary mechanical properties of spider dragline silk.</title>
        <authorList>
            <person name="Kono N."/>
            <person name="Nakamura H."/>
            <person name="Mori M."/>
            <person name="Yoshida Y."/>
            <person name="Ohtoshi R."/>
            <person name="Malay A.D."/>
            <person name="Moran D.A.P."/>
            <person name="Tomita M."/>
            <person name="Numata K."/>
            <person name="Arakawa K."/>
        </authorList>
    </citation>
    <scope>NUCLEOTIDE SEQUENCE</scope>
</reference>
<dbReference type="Gene3D" id="3.30.420.10">
    <property type="entry name" value="Ribonuclease H-like superfamily/Ribonuclease H"/>
    <property type="match status" value="1"/>
</dbReference>
<protein>
    <submittedName>
        <fullName evidence="1">HTH_48 domain-containing protein</fullName>
    </submittedName>
</protein>
<gene>
    <name evidence="1" type="ORF">TNCT_163641</name>
</gene>
<dbReference type="InterPro" id="IPR036397">
    <property type="entry name" value="RNaseH_sf"/>
</dbReference>
<evidence type="ECO:0000313" key="2">
    <source>
        <dbReference type="Proteomes" id="UP000887116"/>
    </source>
</evidence>
<sequence>MTSDGSLVMSEELSDNSGEKENLLFLIGAFCRLLSLEIEYPGGEKQYFLHLLFFAFHRGQKAIEAARDIYGEGVLGESTGRNGLQISKMAFLMSTTRPAAEELMNSTKRASKSKHFGRRTVTKQVVNLSKKKMKYDCKTILNHLYLITFTERLGGCVPHKLNENNKENRFQIVSQHLAHHRSTRGHKQRFLYRIVKVDEKLCLYINMRHRKVWVDAGVKSKQRVNPDILQRRP</sequence>
<name>A0A8X6L794_TRICU</name>
<organism evidence="1 2">
    <name type="scientific">Trichonephila clavata</name>
    <name type="common">Joro spider</name>
    <name type="synonym">Nephila clavata</name>
    <dbReference type="NCBI Taxonomy" id="2740835"/>
    <lineage>
        <taxon>Eukaryota</taxon>
        <taxon>Metazoa</taxon>
        <taxon>Ecdysozoa</taxon>
        <taxon>Arthropoda</taxon>
        <taxon>Chelicerata</taxon>
        <taxon>Arachnida</taxon>
        <taxon>Araneae</taxon>
        <taxon>Araneomorphae</taxon>
        <taxon>Entelegynae</taxon>
        <taxon>Araneoidea</taxon>
        <taxon>Nephilidae</taxon>
        <taxon>Trichonephila</taxon>
    </lineage>
</organism>
<dbReference type="OrthoDB" id="6508494at2759"/>
<keyword evidence="2" id="KW-1185">Reference proteome</keyword>
<dbReference type="Proteomes" id="UP000887116">
    <property type="component" value="Unassembled WGS sequence"/>
</dbReference>
<dbReference type="EMBL" id="BMAO01014902">
    <property type="protein sequence ID" value="GFQ97936.1"/>
    <property type="molecule type" value="Genomic_DNA"/>
</dbReference>
<proteinExistence type="predicted"/>
<accession>A0A8X6L794</accession>